<evidence type="ECO:0000313" key="2">
    <source>
        <dbReference type="Proteomes" id="UP000239406"/>
    </source>
</evidence>
<protein>
    <submittedName>
        <fullName evidence="1">GNAT family N-acetyltransferase</fullName>
    </submittedName>
</protein>
<proteinExistence type="predicted"/>
<dbReference type="PROSITE" id="PS51186">
    <property type="entry name" value="GNAT"/>
    <property type="match status" value="1"/>
</dbReference>
<reference evidence="1 2" key="1">
    <citation type="submission" date="2018-02" db="EMBL/GenBank/DDBJ databases">
        <title>Reclassifiation of [Polyangium] brachysporum DSM 7029 as Guopingzhaonella breviflexa gen. nov., sp. nov., a member of the family Comamonadaceae.</title>
        <authorList>
            <person name="Tang B."/>
        </authorList>
    </citation>
    <scope>NUCLEOTIDE SEQUENCE [LARGE SCALE GENOMIC DNA]</scope>
    <source>
        <strain evidence="1 2">DSM 15344</strain>
    </source>
</reference>
<dbReference type="CDD" id="cd04301">
    <property type="entry name" value="NAT_SF"/>
    <property type="match status" value="1"/>
</dbReference>
<dbReference type="EMBL" id="PSNY01000006">
    <property type="protein sequence ID" value="PPE70482.1"/>
    <property type="molecule type" value="Genomic_DNA"/>
</dbReference>
<evidence type="ECO:0000313" key="1">
    <source>
        <dbReference type="EMBL" id="PPE70482.1"/>
    </source>
</evidence>
<dbReference type="AlphaFoldDB" id="A0A2S5T6B4"/>
<dbReference type="GO" id="GO:0016747">
    <property type="term" value="F:acyltransferase activity, transferring groups other than amino-acyl groups"/>
    <property type="evidence" value="ECO:0007669"/>
    <property type="project" value="InterPro"/>
</dbReference>
<gene>
    <name evidence="1" type="ORF">C1702_07415</name>
</gene>
<name>A0A2S5T6B4_9BURK</name>
<keyword evidence="1" id="KW-0808">Transferase</keyword>
<sequence>MGFPGDVLGGPGYRQDRHDRPAAPARSAARRFAWVPIRSLAPRHRSRILAHLLALDDHDRYLRFGQVTSDDRIRQYVESLDFDRDEVFGIFNRRLQLIAVAHLAYEPAPQRPGQPAMAEFGVSVSKEARGRGFGARLFERAVIHARNRKIDTLYIHALSENTAMLKIARKAGAIVERDGSEAQAYLRLPPDTLGTRVEQLFERQAAEVDYQLKRHAQRFAKLLEGIAEVRANVGTHRISGLE</sequence>
<dbReference type="RefSeq" id="WP_104357033.1">
    <property type="nucleotide sequence ID" value="NZ_CP064338.1"/>
</dbReference>
<dbReference type="Gene3D" id="3.40.630.30">
    <property type="match status" value="1"/>
</dbReference>
<keyword evidence="2" id="KW-1185">Reference proteome</keyword>
<organism evidence="1 2">
    <name type="scientific">Caldimonas thermodepolymerans</name>
    <dbReference type="NCBI Taxonomy" id="215580"/>
    <lineage>
        <taxon>Bacteria</taxon>
        <taxon>Pseudomonadati</taxon>
        <taxon>Pseudomonadota</taxon>
        <taxon>Betaproteobacteria</taxon>
        <taxon>Burkholderiales</taxon>
        <taxon>Sphaerotilaceae</taxon>
        <taxon>Caldimonas</taxon>
    </lineage>
</organism>
<dbReference type="Proteomes" id="UP000239406">
    <property type="component" value="Unassembled WGS sequence"/>
</dbReference>
<dbReference type="InterPro" id="IPR016181">
    <property type="entry name" value="Acyl_CoA_acyltransferase"/>
</dbReference>
<dbReference type="SUPFAM" id="SSF55729">
    <property type="entry name" value="Acyl-CoA N-acyltransferases (Nat)"/>
    <property type="match status" value="1"/>
</dbReference>
<accession>A0A2S5T6B4</accession>
<comment type="caution">
    <text evidence="1">The sequence shown here is derived from an EMBL/GenBank/DDBJ whole genome shotgun (WGS) entry which is preliminary data.</text>
</comment>
<dbReference type="InterPro" id="IPR000182">
    <property type="entry name" value="GNAT_dom"/>
</dbReference>
<dbReference type="Pfam" id="PF13302">
    <property type="entry name" value="Acetyltransf_3"/>
    <property type="match status" value="1"/>
</dbReference>